<dbReference type="RefSeq" id="WP_033300571.1">
    <property type="nucleotide sequence ID" value="NZ_JBFAGR010000011.1"/>
</dbReference>
<protein>
    <submittedName>
        <fullName evidence="2">Uncharacterized protein</fullName>
    </submittedName>
</protein>
<dbReference type="GeneID" id="96256798"/>
<feature type="region of interest" description="Disordered" evidence="1">
    <location>
        <begin position="46"/>
        <end position="85"/>
    </location>
</feature>
<accession>A0ABV9VEU5</accession>
<comment type="caution">
    <text evidence="2">The sequence shown here is derived from an EMBL/GenBank/DDBJ whole genome shotgun (WGS) entry which is preliminary data.</text>
</comment>
<evidence type="ECO:0000256" key="1">
    <source>
        <dbReference type="SAM" id="MobiDB-lite"/>
    </source>
</evidence>
<proteinExistence type="predicted"/>
<evidence type="ECO:0000313" key="3">
    <source>
        <dbReference type="Proteomes" id="UP001595908"/>
    </source>
</evidence>
<sequence>MVNNSTGAGNTSVFNWALGPDNTSSEGFVQITDPRGKNTLETVDGYWRTKTTEDPLGHKRSKSWGPDNDIATATDAMGASPRTAT</sequence>
<keyword evidence="3" id="KW-1185">Reference proteome</keyword>
<organism evidence="2 3">
    <name type="scientific">Streptomyces atroolivaceus</name>
    <dbReference type="NCBI Taxonomy" id="66869"/>
    <lineage>
        <taxon>Bacteria</taxon>
        <taxon>Bacillati</taxon>
        <taxon>Actinomycetota</taxon>
        <taxon>Actinomycetes</taxon>
        <taxon>Kitasatosporales</taxon>
        <taxon>Streptomycetaceae</taxon>
        <taxon>Streptomyces</taxon>
    </lineage>
</organism>
<reference evidence="3" key="1">
    <citation type="journal article" date="2019" name="Int. J. Syst. Evol. Microbiol.">
        <title>The Global Catalogue of Microorganisms (GCM) 10K type strain sequencing project: providing services to taxonomists for standard genome sequencing and annotation.</title>
        <authorList>
            <consortium name="The Broad Institute Genomics Platform"/>
            <consortium name="The Broad Institute Genome Sequencing Center for Infectious Disease"/>
            <person name="Wu L."/>
            <person name="Ma J."/>
        </authorList>
    </citation>
    <scope>NUCLEOTIDE SEQUENCE [LARGE SCALE GENOMIC DNA]</scope>
    <source>
        <strain evidence="3">ICMP 257</strain>
    </source>
</reference>
<dbReference type="Proteomes" id="UP001595908">
    <property type="component" value="Unassembled WGS sequence"/>
</dbReference>
<evidence type="ECO:0000313" key="2">
    <source>
        <dbReference type="EMBL" id="MFC4981788.1"/>
    </source>
</evidence>
<name>A0ABV9VEU5_STRAZ</name>
<gene>
    <name evidence="2" type="ORF">ACFPL4_26110</name>
</gene>
<dbReference type="EMBL" id="JBHSJE010000008">
    <property type="protein sequence ID" value="MFC4981788.1"/>
    <property type="molecule type" value="Genomic_DNA"/>
</dbReference>